<feature type="domain" description="Putative sensor" evidence="2">
    <location>
        <begin position="83"/>
        <end position="272"/>
    </location>
</feature>
<evidence type="ECO:0000256" key="1">
    <source>
        <dbReference type="SAM" id="Phobius"/>
    </source>
</evidence>
<feature type="transmembrane region" description="Helical" evidence="1">
    <location>
        <begin position="41"/>
        <end position="64"/>
    </location>
</feature>
<dbReference type="STRING" id="1186196.SAMN04489841_2479"/>
<keyword evidence="1" id="KW-0472">Membrane</keyword>
<dbReference type="Pfam" id="PF13796">
    <property type="entry name" value="Sensor"/>
    <property type="match status" value="1"/>
</dbReference>
<feature type="transmembrane region" description="Helical" evidence="1">
    <location>
        <begin position="240"/>
        <end position="259"/>
    </location>
</feature>
<evidence type="ECO:0000259" key="2">
    <source>
        <dbReference type="Pfam" id="PF13796"/>
    </source>
</evidence>
<protein>
    <submittedName>
        <fullName evidence="3">Putative sensor</fullName>
    </submittedName>
</protein>
<feature type="transmembrane region" description="Helical" evidence="1">
    <location>
        <begin position="161"/>
        <end position="182"/>
    </location>
</feature>
<keyword evidence="1" id="KW-1133">Transmembrane helix</keyword>
<evidence type="ECO:0000313" key="3">
    <source>
        <dbReference type="EMBL" id="SEQ83537.1"/>
    </source>
</evidence>
<reference evidence="4" key="1">
    <citation type="submission" date="2016-10" db="EMBL/GenBank/DDBJ databases">
        <authorList>
            <person name="Varghese N."/>
            <person name="Submissions S."/>
        </authorList>
    </citation>
    <scope>NUCLEOTIDE SEQUENCE [LARGE SCALE GENOMIC DNA]</scope>
    <source>
        <strain evidence="4">DSM 25055</strain>
    </source>
</reference>
<feature type="transmembrane region" description="Helical" evidence="1">
    <location>
        <begin position="84"/>
        <end position="110"/>
    </location>
</feature>
<keyword evidence="4" id="KW-1185">Reference proteome</keyword>
<proteinExistence type="predicted"/>
<gene>
    <name evidence="3" type="ORF">SAMN04489841_2479</name>
</gene>
<keyword evidence="1" id="KW-0812">Transmembrane</keyword>
<organism evidence="3 4">
    <name type="scientific">Natrinema salaciae</name>
    <dbReference type="NCBI Taxonomy" id="1186196"/>
    <lineage>
        <taxon>Archaea</taxon>
        <taxon>Methanobacteriati</taxon>
        <taxon>Methanobacteriota</taxon>
        <taxon>Stenosarchaea group</taxon>
        <taxon>Halobacteria</taxon>
        <taxon>Halobacteriales</taxon>
        <taxon>Natrialbaceae</taxon>
        <taxon>Natrinema</taxon>
    </lineage>
</organism>
<dbReference type="RefSeq" id="WP_139210866.1">
    <property type="nucleotide sequence ID" value="NZ_FOFD01000003.1"/>
</dbReference>
<accession>A0A1H9J9S0</accession>
<name>A0A1H9J9S0_9EURY</name>
<dbReference type="Proteomes" id="UP000199114">
    <property type="component" value="Unassembled WGS sequence"/>
</dbReference>
<dbReference type="EMBL" id="FOFD01000003">
    <property type="protein sequence ID" value="SEQ83537.1"/>
    <property type="molecule type" value="Genomic_DNA"/>
</dbReference>
<dbReference type="InterPro" id="IPR025828">
    <property type="entry name" value="Put_sensor_dom"/>
</dbReference>
<sequence length="288" mass="31064">MKSTTRMSSPLTAVGTALDRVRAWSRWFFGVAARKRTYYNLCYLLLAFPLGIGYFVLLVTGFAIPAGLGFAVVEIALTEPLALLIAGVPLALVLLCIGVPTALVVLFAAIELTALERLLADRLLGADVPTSEAATTVRERARRLVLDRGTWKGVGYLFSKFVFGIGSFVALTVGATFTYALVAAPLHYRNQLVGIHIGDPIEFVPRLTYQHDGWTTDVAPVTLSIADGELISLYVDSLEAALAVSALGVLVGLVVLHLFNGLSWLAARYTELVLRGTQPSVFSEPPER</sequence>
<evidence type="ECO:0000313" key="4">
    <source>
        <dbReference type="Proteomes" id="UP000199114"/>
    </source>
</evidence>
<dbReference type="AlphaFoldDB" id="A0A1H9J9S0"/>